<keyword evidence="4" id="KW-0143">Chaperone</keyword>
<dbReference type="Pfam" id="PF08547">
    <property type="entry name" value="CIA30"/>
    <property type="match status" value="1"/>
</dbReference>
<feature type="domain" description="NADH:ubiquinone oxidoreductase intermediate-associated protein 30" evidence="5">
    <location>
        <begin position="9"/>
        <end position="120"/>
    </location>
</feature>
<keyword evidence="3" id="KW-0496">Mitochondrion</keyword>
<evidence type="ECO:0000259" key="5">
    <source>
        <dbReference type="Pfam" id="PF08547"/>
    </source>
</evidence>
<dbReference type="PANTHER" id="PTHR13194:SF18">
    <property type="entry name" value="COMPLEX I INTERMEDIATE-ASSOCIATED PROTEIN 30, MITOCHONDRIAL"/>
    <property type="match status" value="1"/>
</dbReference>
<comment type="subcellular location">
    <subcellularLocation>
        <location evidence="1">Mitochondrion</location>
    </subcellularLocation>
</comment>
<dbReference type="InterPro" id="IPR039131">
    <property type="entry name" value="NDUFAF1"/>
</dbReference>
<dbReference type="EMBL" id="GIBP01010049">
    <property type="protein sequence ID" value="NDV39018.1"/>
    <property type="molecule type" value="Transcribed_RNA"/>
</dbReference>
<organism evidence="6">
    <name type="scientific">Arcella intermedia</name>
    <dbReference type="NCBI Taxonomy" id="1963864"/>
    <lineage>
        <taxon>Eukaryota</taxon>
        <taxon>Amoebozoa</taxon>
        <taxon>Tubulinea</taxon>
        <taxon>Elardia</taxon>
        <taxon>Arcellinida</taxon>
        <taxon>Sphaerothecina</taxon>
        <taxon>Arcellidae</taxon>
        <taxon>Arcella</taxon>
    </lineage>
</organism>
<dbReference type="PANTHER" id="PTHR13194">
    <property type="entry name" value="COMPLEX I INTERMEDIATE-ASSOCIATED PROTEIN 30"/>
    <property type="match status" value="1"/>
</dbReference>
<evidence type="ECO:0000256" key="1">
    <source>
        <dbReference type="ARBA" id="ARBA00004173"/>
    </source>
</evidence>
<proteinExistence type="inferred from homology"/>
<dbReference type="GO" id="GO:0005739">
    <property type="term" value="C:mitochondrion"/>
    <property type="evidence" value="ECO:0007669"/>
    <property type="project" value="UniProtKB-SubCell"/>
</dbReference>
<dbReference type="GO" id="GO:0032981">
    <property type="term" value="P:mitochondrial respiratory chain complex I assembly"/>
    <property type="evidence" value="ECO:0007669"/>
    <property type="project" value="TreeGrafter"/>
</dbReference>
<evidence type="ECO:0000256" key="4">
    <source>
        <dbReference type="ARBA" id="ARBA00023186"/>
    </source>
</evidence>
<sequence length="134" mass="15714">MAPGSKEIKYSGYVCLRSPRFDPPLNLDQFDALELRIKTDGRLYVAQVKTRTNVPEDIYQTILPPLPPNEWHRVVVPFQDFLLTWRGCTEEKIEPVQMDHIEHFGILMAERRNGPFSMHIDWIRAIKQPSRNKI</sequence>
<accession>A0A6B2LQM7</accession>
<dbReference type="GO" id="GO:0006120">
    <property type="term" value="P:mitochondrial electron transport, NADH to ubiquinone"/>
    <property type="evidence" value="ECO:0007669"/>
    <property type="project" value="TreeGrafter"/>
</dbReference>
<dbReference type="SUPFAM" id="SSF49785">
    <property type="entry name" value="Galactose-binding domain-like"/>
    <property type="match status" value="1"/>
</dbReference>
<reference evidence="6" key="1">
    <citation type="journal article" date="2020" name="J. Eukaryot. Microbiol.">
        <title>De novo Sequencing, Assembly and Annotation of the Transcriptome for the Free-Living Testate Amoeba Arcella intermedia.</title>
        <authorList>
            <person name="Ribeiro G.M."/>
            <person name="Porfirio-Sousa A.L."/>
            <person name="Maurer-Alcala X.X."/>
            <person name="Katz L.A."/>
            <person name="Lahr D.J.G."/>
        </authorList>
    </citation>
    <scope>NUCLEOTIDE SEQUENCE</scope>
</reference>
<dbReference type="GO" id="GO:0051082">
    <property type="term" value="F:unfolded protein binding"/>
    <property type="evidence" value="ECO:0007669"/>
    <property type="project" value="TreeGrafter"/>
</dbReference>
<comment type="similarity">
    <text evidence="2">Belongs to the CIA30 family.</text>
</comment>
<evidence type="ECO:0000313" key="6">
    <source>
        <dbReference type="EMBL" id="NDV39018.1"/>
    </source>
</evidence>
<name>A0A6B2LQM7_9EUKA</name>
<evidence type="ECO:0000256" key="2">
    <source>
        <dbReference type="ARBA" id="ARBA00007884"/>
    </source>
</evidence>
<dbReference type="InterPro" id="IPR008979">
    <property type="entry name" value="Galactose-bd-like_sf"/>
</dbReference>
<evidence type="ECO:0000256" key="3">
    <source>
        <dbReference type="ARBA" id="ARBA00023128"/>
    </source>
</evidence>
<dbReference type="InterPro" id="IPR013857">
    <property type="entry name" value="NADH-UbQ_OxRdtase-assoc_prot30"/>
</dbReference>
<dbReference type="AlphaFoldDB" id="A0A6B2LQM7"/>
<protein>
    <recommendedName>
        <fullName evidence="5">NADH:ubiquinone oxidoreductase intermediate-associated protein 30 domain-containing protein</fullName>
    </recommendedName>
</protein>